<dbReference type="InterPro" id="IPR000467">
    <property type="entry name" value="G_patch_dom"/>
</dbReference>
<protein>
    <submittedName>
        <fullName evidence="4">G patch domain-containing protein 2</fullName>
    </submittedName>
</protein>
<feature type="compositionally biased region" description="Acidic residues" evidence="2">
    <location>
        <begin position="155"/>
        <end position="170"/>
    </location>
</feature>
<dbReference type="PROSITE" id="PS50174">
    <property type="entry name" value="G_PATCH"/>
    <property type="match status" value="1"/>
</dbReference>
<evidence type="ECO:0000256" key="1">
    <source>
        <dbReference type="SAM" id="Coils"/>
    </source>
</evidence>
<feature type="compositionally biased region" description="Polar residues" evidence="2">
    <location>
        <begin position="55"/>
        <end position="71"/>
    </location>
</feature>
<proteinExistence type="evidence at transcript level"/>
<dbReference type="InterPro" id="IPR051189">
    <property type="entry name" value="Splicing_assoc_domain"/>
</dbReference>
<reference evidence="4" key="1">
    <citation type="submission" date="2020-04" db="EMBL/GenBank/DDBJ databases">
        <authorList>
            <person name="Neveu A P."/>
        </authorList>
    </citation>
    <scope>NUCLEOTIDE SEQUENCE</scope>
    <source>
        <tissue evidence="4">Whole embryo</tissue>
    </source>
</reference>
<feature type="domain" description="G-patch" evidence="3">
    <location>
        <begin position="290"/>
        <end position="333"/>
    </location>
</feature>
<sequence>MEELVQDLTSALEESEQVKVEVEEESPIEEDLLRKRRIRKRRPPPCPSPNKLKELSSTNSGSLTPVNSSNGYRKIATQSGSDTENGFVLPAIIRKHRRRKIKHMEIDLLHKENKPSKQIEKKCKKMEIECVQLESTLQKNKLKCDEESGISASDDSNDDIDGQDGDDEMTDFYNEPGGSVCGIPCIIPWWEDEAVDDIKLKSIISGALPCLTESSQKGFHARVNRLPGMAARSIRRGRRRHKLKKTGEKMPCSAEMPRHGMKNYKRRKTENLLEDIAAEIGTSTSLPIPETNAGHQMLRSMGWKPGEGLGINGQGMHNPIIATKRNKRSGFGT</sequence>
<gene>
    <name evidence="4" type="primary">Gpatch2</name>
</gene>
<feature type="region of interest" description="Disordered" evidence="2">
    <location>
        <begin position="236"/>
        <end position="257"/>
    </location>
</feature>
<evidence type="ECO:0000259" key="3">
    <source>
        <dbReference type="PROSITE" id="PS50174"/>
    </source>
</evidence>
<dbReference type="SMART" id="SM00443">
    <property type="entry name" value="G_patch"/>
    <property type="match status" value="1"/>
</dbReference>
<dbReference type="PANTHER" id="PTHR14195">
    <property type="entry name" value="G PATCH DOMAIN CONTAINING PROTEIN 2"/>
    <property type="match status" value="1"/>
</dbReference>
<evidence type="ECO:0000256" key="2">
    <source>
        <dbReference type="SAM" id="MobiDB-lite"/>
    </source>
</evidence>
<dbReference type="EMBL" id="LR785545">
    <property type="protein sequence ID" value="CAB3250465.1"/>
    <property type="molecule type" value="mRNA"/>
</dbReference>
<name>A0A6F9DD93_9ASCI</name>
<dbReference type="Pfam" id="PF01585">
    <property type="entry name" value="G-patch"/>
    <property type="match status" value="1"/>
</dbReference>
<feature type="coiled-coil region" evidence="1">
    <location>
        <begin position="116"/>
        <end position="143"/>
    </location>
</feature>
<feature type="compositionally biased region" description="Basic residues" evidence="2">
    <location>
        <begin position="34"/>
        <end position="43"/>
    </location>
</feature>
<feature type="region of interest" description="Disordered" evidence="2">
    <location>
        <begin position="1"/>
        <end position="71"/>
    </location>
</feature>
<keyword evidence="1" id="KW-0175">Coiled coil</keyword>
<accession>A0A6F9DD93</accession>
<evidence type="ECO:0000313" key="4">
    <source>
        <dbReference type="EMBL" id="CAB3250465.1"/>
    </source>
</evidence>
<dbReference type="GO" id="GO:0003676">
    <property type="term" value="F:nucleic acid binding"/>
    <property type="evidence" value="ECO:0007669"/>
    <property type="project" value="InterPro"/>
</dbReference>
<organism evidence="4">
    <name type="scientific">Phallusia mammillata</name>
    <dbReference type="NCBI Taxonomy" id="59560"/>
    <lineage>
        <taxon>Eukaryota</taxon>
        <taxon>Metazoa</taxon>
        <taxon>Chordata</taxon>
        <taxon>Tunicata</taxon>
        <taxon>Ascidiacea</taxon>
        <taxon>Phlebobranchia</taxon>
        <taxon>Ascidiidae</taxon>
        <taxon>Phallusia</taxon>
    </lineage>
</organism>
<dbReference type="AlphaFoldDB" id="A0A6F9DD93"/>
<feature type="region of interest" description="Disordered" evidence="2">
    <location>
        <begin position="147"/>
        <end position="173"/>
    </location>
</feature>